<protein>
    <submittedName>
        <fullName evidence="1">Phytanoyl-CoA dioxygenase family protein</fullName>
    </submittedName>
</protein>
<keyword evidence="1" id="KW-0560">Oxidoreductase</keyword>
<accession>A0ABV7SWZ5</accession>
<comment type="caution">
    <text evidence="1">The sequence shown here is derived from an EMBL/GenBank/DDBJ whole genome shotgun (WGS) entry which is preliminary data.</text>
</comment>
<gene>
    <name evidence="1" type="ORF">ACFONA_10695</name>
</gene>
<reference evidence="2" key="1">
    <citation type="journal article" date="2019" name="Int. J. Syst. Evol. Microbiol.">
        <title>The Global Catalogue of Microorganisms (GCM) 10K type strain sequencing project: providing services to taxonomists for standard genome sequencing and annotation.</title>
        <authorList>
            <consortium name="The Broad Institute Genomics Platform"/>
            <consortium name="The Broad Institute Genome Sequencing Center for Infectious Disease"/>
            <person name="Wu L."/>
            <person name="Ma J."/>
        </authorList>
    </citation>
    <scope>NUCLEOTIDE SEQUENCE [LARGE SCALE GENOMIC DNA]</scope>
    <source>
        <strain evidence="2">KCTC 42739</strain>
    </source>
</reference>
<name>A0ABV7SWZ5_9SPHN</name>
<dbReference type="Pfam" id="PF05721">
    <property type="entry name" value="PhyH"/>
    <property type="match status" value="1"/>
</dbReference>
<dbReference type="InterPro" id="IPR008775">
    <property type="entry name" value="Phytyl_CoA_dOase-like"/>
</dbReference>
<keyword evidence="2" id="KW-1185">Reference proteome</keyword>
<sequence length="338" mass="37009">MPRSDTRRRSLPVTTAAEPAVLGLDALWAERTFQPGAPNVPPAQARLLLDTLGLGIEQVATYLRERPDFATFAVWVLATAGAPDPAKVARYHAWLAGDPPPPATRDLLADIAAMPPVLDADDLAQWHEDGVVVLRAAITADEAKAAERLLWQRLGASPDDPATWYGRPTQGIMLQVFQHPALEPARRARRIHKAFAQLFGTADLWATTDRLSFNPPETTRHPFPGPHLHWDTSIAQPIPLSMGGILYLTDTAADQGALQVVRGFHHRLAPWLDALGDADPRAVDLSDQATTVPAGAGDLVIWRNELPHGASANRTTRPRLAHYITMYPPDLVDHPVWR</sequence>
<dbReference type="PANTHER" id="PTHR31630">
    <property type="entry name" value="PHYTANOYL-COA DIOXYGENASE-RELATED-RELATED"/>
    <property type="match status" value="1"/>
</dbReference>
<organism evidence="1 2">
    <name type="scientific">Sphingomonas hylomeconis</name>
    <dbReference type="NCBI Taxonomy" id="1395958"/>
    <lineage>
        <taxon>Bacteria</taxon>
        <taxon>Pseudomonadati</taxon>
        <taxon>Pseudomonadota</taxon>
        <taxon>Alphaproteobacteria</taxon>
        <taxon>Sphingomonadales</taxon>
        <taxon>Sphingomonadaceae</taxon>
        <taxon>Sphingomonas</taxon>
    </lineage>
</organism>
<dbReference type="GO" id="GO:0051213">
    <property type="term" value="F:dioxygenase activity"/>
    <property type="evidence" value="ECO:0007669"/>
    <property type="project" value="UniProtKB-KW"/>
</dbReference>
<proteinExistence type="predicted"/>
<evidence type="ECO:0000313" key="1">
    <source>
        <dbReference type="EMBL" id="MFC3580631.1"/>
    </source>
</evidence>
<dbReference type="Gene3D" id="2.60.120.620">
    <property type="entry name" value="q2cbj1_9rhob like domain"/>
    <property type="match status" value="1"/>
</dbReference>
<dbReference type="EMBL" id="JBHRXP010000004">
    <property type="protein sequence ID" value="MFC3580631.1"/>
    <property type="molecule type" value="Genomic_DNA"/>
</dbReference>
<evidence type="ECO:0000313" key="2">
    <source>
        <dbReference type="Proteomes" id="UP001595713"/>
    </source>
</evidence>
<dbReference type="Proteomes" id="UP001595713">
    <property type="component" value="Unassembled WGS sequence"/>
</dbReference>
<dbReference type="SUPFAM" id="SSF51197">
    <property type="entry name" value="Clavaminate synthase-like"/>
    <property type="match status" value="1"/>
</dbReference>
<dbReference type="PANTHER" id="PTHR31630:SF6">
    <property type="entry name" value="PHYTANOYL-COA DIOXYGENASE-RELATED"/>
    <property type="match status" value="1"/>
</dbReference>
<dbReference type="RefSeq" id="WP_261294793.1">
    <property type="nucleotide sequence ID" value="NZ_JANQBK010000010.1"/>
</dbReference>
<keyword evidence="1" id="KW-0223">Dioxygenase</keyword>